<evidence type="ECO:0008006" key="2">
    <source>
        <dbReference type="Google" id="ProtNLM"/>
    </source>
</evidence>
<accession>A0A3B0THW0</accession>
<evidence type="ECO:0000313" key="1">
    <source>
        <dbReference type="EMBL" id="VAW12887.1"/>
    </source>
</evidence>
<name>A0A3B0THW0_9ZZZZ</name>
<reference evidence="1" key="1">
    <citation type="submission" date="2018-06" db="EMBL/GenBank/DDBJ databases">
        <authorList>
            <person name="Zhirakovskaya E."/>
        </authorList>
    </citation>
    <scope>NUCLEOTIDE SEQUENCE</scope>
</reference>
<proteinExistence type="predicted"/>
<sequence>MPLLLTGKMDEKDLYRYINDPGLLSMETLEGLKNLTMEFPFFQTAWLLYLKNLKVVGHKEFESELQKAAIFIADRKKLYSYLYPEGKGKLFHETGTRDYSLDDGSPESPGTGKIKNSLIDSFIRLQPSINLNHDRGEVTPNTDIAEKSISENDEIITETLANILLQQKKYDKAIEAFEKLSLKFPEKSSYFASRIDKVSELKNNLPQ</sequence>
<gene>
    <name evidence="1" type="ORF">MNBD_BACTEROID01-11</name>
</gene>
<organism evidence="1">
    <name type="scientific">hydrothermal vent metagenome</name>
    <dbReference type="NCBI Taxonomy" id="652676"/>
    <lineage>
        <taxon>unclassified sequences</taxon>
        <taxon>metagenomes</taxon>
        <taxon>ecological metagenomes</taxon>
    </lineage>
</organism>
<dbReference type="EMBL" id="UOEP01000012">
    <property type="protein sequence ID" value="VAW12887.1"/>
    <property type="molecule type" value="Genomic_DNA"/>
</dbReference>
<protein>
    <recommendedName>
        <fullName evidence="2">Tetratricopeptide repeat protein</fullName>
    </recommendedName>
</protein>
<dbReference type="AlphaFoldDB" id="A0A3B0THW0"/>